<proteinExistence type="predicted"/>
<evidence type="ECO:0000313" key="2">
    <source>
        <dbReference type="Proteomes" id="UP000887013"/>
    </source>
</evidence>
<dbReference type="EMBL" id="BMAW01084345">
    <property type="protein sequence ID" value="GFU38254.1"/>
    <property type="molecule type" value="Genomic_DNA"/>
</dbReference>
<organism evidence="1 2">
    <name type="scientific">Nephila pilipes</name>
    <name type="common">Giant wood spider</name>
    <name type="synonym">Nephila maculata</name>
    <dbReference type="NCBI Taxonomy" id="299642"/>
    <lineage>
        <taxon>Eukaryota</taxon>
        <taxon>Metazoa</taxon>
        <taxon>Ecdysozoa</taxon>
        <taxon>Arthropoda</taxon>
        <taxon>Chelicerata</taxon>
        <taxon>Arachnida</taxon>
        <taxon>Araneae</taxon>
        <taxon>Araneomorphae</taxon>
        <taxon>Entelegynae</taxon>
        <taxon>Araneoidea</taxon>
        <taxon>Nephilidae</taxon>
        <taxon>Nephila</taxon>
    </lineage>
</organism>
<dbReference type="Proteomes" id="UP000887013">
    <property type="component" value="Unassembled WGS sequence"/>
</dbReference>
<comment type="caution">
    <text evidence="1">The sequence shown here is derived from an EMBL/GenBank/DDBJ whole genome shotgun (WGS) entry which is preliminary data.</text>
</comment>
<name>A0A8X6QPS5_NEPPI</name>
<protein>
    <submittedName>
        <fullName evidence="1">Uncharacterized protein</fullName>
    </submittedName>
</protein>
<reference evidence="1" key="1">
    <citation type="submission" date="2020-08" db="EMBL/GenBank/DDBJ databases">
        <title>Multicomponent nature underlies the extraordinary mechanical properties of spider dragline silk.</title>
        <authorList>
            <person name="Kono N."/>
            <person name="Nakamura H."/>
            <person name="Mori M."/>
            <person name="Yoshida Y."/>
            <person name="Ohtoshi R."/>
            <person name="Malay A.D."/>
            <person name="Moran D.A.P."/>
            <person name="Tomita M."/>
            <person name="Numata K."/>
            <person name="Arakawa K."/>
        </authorList>
    </citation>
    <scope>NUCLEOTIDE SEQUENCE</scope>
</reference>
<gene>
    <name evidence="1" type="ORF">NPIL_423521</name>
</gene>
<sequence length="96" mass="10881">MPPTKSRRHLKYLAKAIKTSMPHNNRSLAAPQNIAFRLCRSSIYTIKYYNACCLTSFLPPIKPLLAFFAVNLYSKTAGLIYTLQYWPRAAALCAKP</sequence>
<evidence type="ECO:0000313" key="1">
    <source>
        <dbReference type="EMBL" id="GFU38254.1"/>
    </source>
</evidence>
<keyword evidence="2" id="KW-1185">Reference proteome</keyword>
<dbReference type="AlphaFoldDB" id="A0A8X6QPS5"/>
<accession>A0A8X6QPS5</accession>